<organism evidence="9">
    <name type="scientific">uncultured organism</name>
    <dbReference type="NCBI Taxonomy" id="155900"/>
    <lineage>
        <taxon>unclassified sequences</taxon>
        <taxon>environmental samples</taxon>
    </lineage>
</organism>
<feature type="transmembrane region" description="Helical" evidence="7">
    <location>
        <begin position="233"/>
        <end position="262"/>
    </location>
</feature>
<keyword evidence="3" id="KW-1003">Cell membrane</keyword>
<dbReference type="Pfam" id="PF12911">
    <property type="entry name" value="OppC_N"/>
    <property type="match status" value="1"/>
</dbReference>
<evidence type="ECO:0000256" key="5">
    <source>
        <dbReference type="ARBA" id="ARBA00022989"/>
    </source>
</evidence>
<dbReference type="PANTHER" id="PTHR43386:SF1">
    <property type="entry name" value="D,D-DIPEPTIDE TRANSPORT SYSTEM PERMEASE PROTEIN DDPC-RELATED"/>
    <property type="match status" value="1"/>
</dbReference>
<feature type="transmembrane region" description="Helical" evidence="7">
    <location>
        <begin position="177"/>
        <end position="198"/>
    </location>
</feature>
<proteinExistence type="predicted"/>
<feature type="transmembrane region" description="Helical" evidence="7">
    <location>
        <begin position="111"/>
        <end position="139"/>
    </location>
</feature>
<dbReference type="CDD" id="cd06261">
    <property type="entry name" value="TM_PBP2"/>
    <property type="match status" value="1"/>
</dbReference>
<keyword evidence="5 7" id="KW-1133">Transmembrane helix</keyword>
<dbReference type="EMBL" id="MW000466">
    <property type="protein sequence ID" value="QOL00313.1"/>
    <property type="molecule type" value="Genomic_DNA"/>
</dbReference>
<dbReference type="SUPFAM" id="SSF161098">
    <property type="entry name" value="MetI-like"/>
    <property type="match status" value="1"/>
</dbReference>
<evidence type="ECO:0000256" key="4">
    <source>
        <dbReference type="ARBA" id="ARBA00022692"/>
    </source>
</evidence>
<gene>
    <name evidence="9" type="primary">gsiD</name>
</gene>
<keyword evidence="6 7" id="KW-0472">Membrane</keyword>
<reference evidence="9" key="1">
    <citation type="submission" date="2020-09" db="EMBL/GenBank/DDBJ databases">
        <title>A new high-throughput screening method to detect antimicrobial volatiles from metagenomic clone libraries.</title>
        <authorList>
            <person name="Stocker F."/>
            <person name="Obermeier M."/>
            <person name="Resch K."/>
            <person name="Berg G."/>
            <person name="Mueller Bogota C.A."/>
        </authorList>
    </citation>
    <scope>NUCLEOTIDE SEQUENCE</scope>
</reference>
<dbReference type="PANTHER" id="PTHR43386">
    <property type="entry name" value="OLIGOPEPTIDE TRANSPORT SYSTEM PERMEASE PROTEIN APPC"/>
    <property type="match status" value="1"/>
</dbReference>
<accession>A0A7L9QBQ4</accession>
<dbReference type="InterPro" id="IPR025966">
    <property type="entry name" value="OppC_N"/>
</dbReference>
<evidence type="ECO:0000256" key="2">
    <source>
        <dbReference type="ARBA" id="ARBA00022448"/>
    </source>
</evidence>
<sequence>MTEFAGMHGDPELIPQLPMAEMIEDAGTDVPRNLVWRRFRRHKIALAGALVLLAMVLFAALGPIVYRVDPNAIDQVHWSGYPLAPGVAGHPLGTDENGRDLLARLIAGSQISLTVAFAAVVISVAIGTVLGAVSGFYGGWIDFWIMRLTDVVLCIPLLPLLLVLTAIVSATSNKASLSFVVIVVLIGVLSWPSIARLVRASFLSLREREFAEAARAIGDDDARIIFRHLLPNAVAPIIVSATLLVAGVILLESTLSFLGFGIQPPQASWGNMLANAQSTITIAPWVAIFPGVCILVVSLAINYLGDGLRDALDPNQR</sequence>
<evidence type="ECO:0000313" key="9">
    <source>
        <dbReference type="EMBL" id="QOL00313.1"/>
    </source>
</evidence>
<evidence type="ECO:0000259" key="8">
    <source>
        <dbReference type="PROSITE" id="PS50928"/>
    </source>
</evidence>
<feature type="transmembrane region" description="Helical" evidence="7">
    <location>
        <begin position="151"/>
        <end position="171"/>
    </location>
</feature>
<dbReference type="PROSITE" id="PS50928">
    <property type="entry name" value="ABC_TM1"/>
    <property type="match status" value="1"/>
</dbReference>
<dbReference type="AlphaFoldDB" id="A0A7L9QBQ4"/>
<dbReference type="InterPro" id="IPR035906">
    <property type="entry name" value="MetI-like_sf"/>
</dbReference>
<dbReference type="Gene3D" id="1.10.3720.10">
    <property type="entry name" value="MetI-like"/>
    <property type="match status" value="1"/>
</dbReference>
<keyword evidence="4 7" id="KW-0812">Transmembrane</keyword>
<name>A0A7L9QBQ4_9ZZZZ</name>
<dbReference type="InterPro" id="IPR000515">
    <property type="entry name" value="MetI-like"/>
</dbReference>
<dbReference type="InterPro" id="IPR050366">
    <property type="entry name" value="BP-dependent_transpt_permease"/>
</dbReference>
<evidence type="ECO:0000256" key="1">
    <source>
        <dbReference type="ARBA" id="ARBA00004651"/>
    </source>
</evidence>
<evidence type="ECO:0000256" key="6">
    <source>
        <dbReference type="ARBA" id="ARBA00023136"/>
    </source>
</evidence>
<dbReference type="GO" id="GO:0005886">
    <property type="term" value="C:plasma membrane"/>
    <property type="evidence" value="ECO:0007669"/>
    <property type="project" value="UniProtKB-SubCell"/>
</dbReference>
<keyword evidence="2" id="KW-0813">Transport</keyword>
<dbReference type="Pfam" id="PF00528">
    <property type="entry name" value="BPD_transp_1"/>
    <property type="match status" value="1"/>
</dbReference>
<feature type="transmembrane region" description="Helical" evidence="7">
    <location>
        <begin position="282"/>
        <end position="304"/>
    </location>
</feature>
<dbReference type="GO" id="GO:0055085">
    <property type="term" value="P:transmembrane transport"/>
    <property type="evidence" value="ECO:0007669"/>
    <property type="project" value="InterPro"/>
</dbReference>
<evidence type="ECO:0000256" key="7">
    <source>
        <dbReference type="SAM" id="Phobius"/>
    </source>
</evidence>
<evidence type="ECO:0000256" key="3">
    <source>
        <dbReference type="ARBA" id="ARBA00022475"/>
    </source>
</evidence>
<protein>
    <submittedName>
        <fullName evidence="9">Glutathione transport system permease protein GsiD</fullName>
    </submittedName>
</protein>
<comment type="subcellular location">
    <subcellularLocation>
        <location evidence="1">Cell membrane</location>
        <topology evidence="1">Multi-pass membrane protein</topology>
    </subcellularLocation>
</comment>
<feature type="transmembrane region" description="Helical" evidence="7">
    <location>
        <begin position="44"/>
        <end position="66"/>
    </location>
</feature>
<feature type="domain" description="ABC transmembrane type-1" evidence="8">
    <location>
        <begin position="109"/>
        <end position="305"/>
    </location>
</feature>